<dbReference type="Proteomes" id="UP000183832">
    <property type="component" value="Unassembled WGS sequence"/>
</dbReference>
<accession>A0A1J1I382</accession>
<organism evidence="2 3">
    <name type="scientific">Clunio marinus</name>
    <dbReference type="NCBI Taxonomy" id="568069"/>
    <lineage>
        <taxon>Eukaryota</taxon>
        <taxon>Metazoa</taxon>
        <taxon>Ecdysozoa</taxon>
        <taxon>Arthropoda</taxon>
        <taxon>Hexapoda</taxon>
        <taxon>Insecta</taxon>
        <taxon>Pterygota</taxon>
        <taxon>Neoptera</taxon>
        <taxon>Endopterygota</taxon>
        <taxon>Diptera</taxon>
        <taxon>Nematocera</taxon>
        <taxon>Chironomoidea</taxon>
        <taxon>Chironomidae</taxon>
        <taxon>Clunio</taxon>
    </lineage>
</organism>
<proteinExistence type="predicted"/>
<evidence type="ECO:0000256" key="1">
    <source>
        <dbReference type="SAM" id="MobiDB-lite"/>
    </source>
</evidence>
<feature type="compositionally biased region" description="Low complexity" evidence="1">
    <location>
        <begin position="187"/>
        <end position="198"/>
    </location>
</feature>
<sequence length="205" mass="22946">MTTTNLIKTNRRRTFSLEDSKLNQNFEDGTLRKSLSSSIKIPTLSGISNRDLTHDGDNFDSMEDLNKEIENLCPFNTSALLPHQLKLVNSRYCDIFSRQSIESDENPEDNSSTDDEERIKFLAIPQSGCDVIQLVPKKPVISSDHNAMYQPCTNTIVQLKQSSYSAFREMKQMSDEGESNKMSGDDATATATASSHVSSLKEQQP</sequence>
<dbReference type="EMBL" id="CVRI01000040">
    <property type="protein sequence ID" value="CRK94757.1"/>
    <property type="molecule type" value="Genomic_DNA"/>
</dbReference>
<reference evidence="2 3" key="1">
    <citation type="submission" date="2015-04" db="EMBL/GenBank/DDBJ databases">
        <authorList>
            <person name="Syromyatnikov M.Y."/>
            <person name="Popov V.N."/>
        </authorList>
    </citation>
    <scope>NUCLEOTIDE SEQUENCE [LARGE SCALE GENOMIC DNA]</scope>
</reference>
<evidence type="ECO:0000313" key="3">
    <source>
        <dbReference type="Proteomes" id="UP000183832"/>
    </source>
</evidence>
<name>A0A1J1I382_9DIPT</name>
<dbReference type="AlphaFoldDB" id="A0A1J1I382"/>
<keyword evidence="3" id="KW-1185">Reference proteome</keyword>
<evidence type="ECO:0000313" key="2">
    <source>
        <dbReference type="EMBL" id="CRK94757.1"/>
    </source>
</evidence>
<protein>
    <submittedName>
        <fullName evidence="2">CLUMA_CG008251, isoform A</fullName>
    </submittedName>
</protein>
<dbReference type="OrthoDB" id="7790535at2759"/>
<gene>
    <name evidence="2" type="ORF">CLUMA_CG008251</name>
</gene>
<feature type="region of interest" description="Disordered" evidence="1">
    <location>
        <begin position="168"/>
        <end position="205"/>
    </location>
</feature>